<comment type="caution">
    <text evidence="1">The sequence shown here is derived from an EMBL/GenBank/DDBJ whole genome shotgun (WGS) entry which is preliminary data.</text>
</comment>
<evidence type="ECO:0000313" key="1">
    <source>
        <dbReference type="EMBL" id="KAJ7674108.1"/>
    </source>
</evidence>
<dbReference type="Proteomes" id="UP001221757">
    <property type="component" value="Unassembled WGS sequence"/>
</dbReference>
<sequence length="110" mass="12171">MSRTTHFLLKGMHRIGITSFAYFPLTSATSDAPDLIKKAAESVDVLKKGGKLEPGQADIWTRKFKPLKDDTLPDLEIIAFPVTKYGRVIYDGYCTGGQEELLSVDIYSAT</sequence>
<gene>
    <name evidence="1" type="ORF">B0H17DRAFT_1140764</name>
</gene>
<keyword evidence="2" id="KW-1185">Reference proteome</keyword>
<accession>A0AAD7D2K6</accession>
<dbReference type="AlphaFoldDB" id="A0AAD7D2K6"/>
<name>A0AAD7D2K6_MYCRO</name>
<proteinExistence type="predicted"/>
<organism evidence="1 2">
    <name type="scientific">Mycena rosella</name>
    <name type="common">Pink bonnet</name>
    <name type="synonym">Agaricus rosellus</name>
    <dbReference type="NCBI Taxonomy" id="1033263"/>
    <lineage>
        <taxon>Eukaryota</taxon>
        <taxon>Fungi</taxon>
        <taxon>Dikarya</taxon>
        <taxon>Basidiomycota</taxon>
        <taxon>Agaricomycotina</taxon>
        <taxon>Agaricomycetes</taxon>
        <taxon>Agaricomycetidae</taxon>
        <taxon>Agaricales</taxon>
        <taxon>Marasmiineae</taxon>
        <taxon>Mycenaceae</taxon>
        <taxon>Mycena</taxon>
    </lineage>
</organism>
<evidence type="ECO:0000313" key="2">
    <source>
        <dbReference type="Proteomes" id="UP001221757"/>
    </source>
</evidence>
<dbReference type="EMBL" id="JARKIE010000159">
    <property type="protein sequence ID" value="KAJ7674108.1"/>
    <property type="molecule type" value="Genomic_DNA"/>
</dbReference>
<protein>
    <submittedName>
        <fullName evidence="1">Uncharacterized protein</fullName>
    </submittedName>
</protein>
<reference evidence="1" key="1">
    <citation type="submission" date="2023-03" db="EMBL/GenBank/DDBJ databases">
        <title>Massive genome expansion in bonnet fungi (Mycena s.s.) driven by repeated elements and novel gene families across ecological guilds.</title>
        <authorList>
            <consortium name="Lawrence Berkeley National Laboratory"/>
            <person name="Harder C.B."/>
            <person name="Miyauchi S."/>
            <person name="Viragh M."/>
            <person name="Kuo A."/>
            <person name="Thoen E."/>
            <person name="Andreopoulos B."/>
            <person name="Lu D."/>
            <person name="Skrede I."/>
            <person name="Drula E."/>
            <person name="Henrissat B."/>
            <person name="Morin E."/>
            <person name="Kohler A."/>
            <person name="Barry K."/>
            <person name="LaButti K."/>
            <person name="Morin E."/>
            <person name="Salamov A."/>
            <person name="Lipzen A."/>
            <person name="Mereny Z."/>
            <person name="Hegedus B."/>
            <person name="Baldrian P."/>
            <person name="Stursova M."/>
            <person name="Weitz H."/>
            <person name="Taylor A."/>
            <person name="Grigoriev I.V."/>
            <person name="Nagy L.G."/>
            <person name="Martin F."/>
            <person name="Kauserud H."/>
        </authorList>
    </citation>
    <scope>NUCLEOTIDE SEQUENCE</scope>
    <source>
        <strain evidence="1">CBHHK067</strain>
    </source>
</reference>